<dbReference type="Gene3D" id="2.60.120.1140">
    <property type="entry name" value="Protein of unknown function DUF192"/>
    <property type="match status" value="1"/>
</dbReference>
<sequence length="169" mass="18696">MLSVIWGGCNGSESGAGVAAPKTASDWFTISVGEHPLRLQLAVTPSEMQRGLMERRELGADEGMLFVYLRPDQVSFWMRNTPLPLDIGFFDAEGVLREVYPLHPFDERPVTSRSRRLQFALEVNRGWFKAHGLGPGAQLDLQALTTALHERDFPLKQFGLGDGNDAAAK</sequence>
<protein>
    <recommendedName>
        <fullName evidence="3">DUF192 domain-containing protein</fullName>
    </recommendedName>
</protein>
<dbReference type="Pfam" id="PF02643">
    <property type="entry name" value="DUF192"/>
    <property type="match status" value="1"/>
</dbReference>
<dbReference type="PANTHER" id="PTHR37953">
    <property type="entry name" value="UPF0127 PROTEIN MJ1496"/>
    <property type="match status" value="1"/>
</dbReference>
<gene>
    <name evidence="1" type="ORF">AXK11_03395</name>
</gene>
<proteinExistence type="predicted"/>
<organism evidence="1 2">
    <name type="scientific">Cephaloticoccus primus</name>
    <dbReference type="NCBI Taxonomy" id="1548207"/>
    <lineage>
        <taxon>Bacteria</taxon>
        <taxon>Pseudomonadati</taxon>
        <taxon>Verrucomicrobiota</taxon>
        <taxon>Opitutia</taxon>
        <taxon>Opitutales</taxon>
        <taxon>Opitutaceae</taxon>
        <taxon>Cephaloticoccus</taxon>
    </lineage>
</organism>
<dbReference type="Proteomes" id="UP000070058">
    <property type="component" value="Unassembled WGS sequence"/>
</dbReference>
<keyword evidence="2" id="KW-1185">Reference proteome</keyword>
<evidence type="ECO:0000313" key="2">
    <source>
        <dbReference type="Proteomes" id="UP000070058"/>
    </source>
</evidence>
<dbReference type="STRING" id="1548207.AXK11_03395"/>
<name>A0A139SQZ3_9BACT</name>
<dbReference type="PANTHER" id="PTHR37953:SF1">
    <property type="entry name" value="UPF0127 PROTEIN MJ1496"/>
    <property type="match status" value="1"/>
</dbReference>
<evidence type="ECO:0000313" key="1">
    <source>
        <dbReference type="EMBL" id="KXU36871.1"/>
    </source>
</evidence>
<dbReference type="EMBL" id="LSZQ01000028">
    <property type="protein sequence ID" value="KXU36871.1"/>
    <property type="molecule type" value="Genomic_DNA"/>
</dbReference>
<reference evidence="2" key="1">
    <citation type="submission" date="2016-02" db="EMBL/GenBank/DDBJ databases">
        <authorList>
            <person name="Sanders J.G."/>
            <person name="Lin J.Y."/>
            <person name="Wertz J.T."/>
            <person name="Russell J.A."/>
            <person name="Moreau C.S."/>
            <person name="Powell S."/>
        </authorList>
    </citation>
    <scope>NUCLEOTIDE SEQUENCE [LARGE SCALE GENOMIC DNA]</scope>
    <source>
        <strain evidence="2">CAG34</strain>
    </source>
</reference>
<evidence type="ECO:0008006" key="3">
    <source>
        <dbReference type="Google" id="ProtNLM"/>
    </source>
</evidence>
<dbReference type="InterPro" id="IPR003795">
    <property type="entry name" value="DUF192"/>
</dbReference>
<comment type="caution">
    <text evidence="1">The sequence shown here is derived from an EMBL/GenBank/DDBJ whole genome shotgun (WGS) entry which is preliminary data.</text>
</comment>
<dbReference type="AlphaFoldDB" id="A0A139SQZ3"/>
<dbReference type="OrthoDB" id="5526466at2"/>
<accession>A0A139SQZ3</accession>
<dbReference type="InterPro" id="IPR038695">
    <property type="entry name" value="Saro_0823-like_sf"/>
</dbReference>